<gene>
    <name evidence="7" type="ORF">LTR05_007163</name>
</gene>
<evidence type="ECO:0000259" key="5">
    <source>
        <dbReference type="Pfam" id="PF07989"/>
    </source>
</evidence>
<dbReference type="GO" id="GO:0005815">
    <property type="term" value="C:microtubule organizing center"/>
    <property type="evidence" value="ECO:0007669"/>
    <property type="project" value="InterPro"/>
</dbReference>
<comment type="caution">
    <text evidence="7">The sequence shown here is derived from an EMBL/GenBank/DDBJ whole genome shotgun (WGS) entry which is preliminary data.</text>
</comment>
<feature type="compositionally biased region" description="Basic and acidic residues" evidence="4">
    <location>
        <begin position="1713"/>
        <end position="1723"/>
    </location>
</feature>
<feature type="compositionally biased region" description="Basic and acidic residues" evidence="4">
    <location>
        <begin position="1687"/>
        <end position="1702"/>
    </location>
</feature>
<proteinExistence type="predicted"/>
<feature type="compositionally biased region" description="Polar residues" evidence="4">
    <location>
        <begin position="187"/>
        <end position="213"/>
    </location>
</feature>
<comment type="subcellular location">
    <subcellularLocation>
        <location evidence="1">Cytoplasm</location>
    </subcellularLocation>
</comment>
<evidence type="ECO:0000256" key="3">
    <source>
        <dbReference type="SAM" id="Coils"/>
    </source>
</evidence>
<feature type="domain" description="Centrosomin N-terminal motif 1" evidence="5">
    <location>
        <begin position="437"/>
        <end position="510"/>
    </location>
</feature>
<reference evidence="7 8" key="1">
    <citation type="submission" date="2023-08" db="EMBL/GenBank/DDBJ databases">
        <title>Black Yeasts Isolated from many extreme environments.</title>
        <authorList>
            <person name="Coleine C."/>
            <person name="Stajich J.E."/>
            <person name="Selbmann L."/>
        </authorList>
    </citation>
    <scope>NUCLEOTIDE SEQUENCE [LARGE SCALE GENOMIC DNA]</scope>
    <source>
        <strain evidence="7 8">CCFEE 5910</strain>
    </source>
</reference>
<evidence type="ECO:0000313" key="7">
    <source>
        <dbReference type="EMBL" id="KAK5082021.1"/>
    </source>
</evidence>
<evidence type="ECO:0000256" key="4">
    <source>
        <dbReference type="SAM" id="MobiDB-lite"/>
    </source>
</evidence>
<feature type="compositionally biased region" description="Polar residues" evidence="4">
    <location>
        <begin position="144"/>
        <end position="168"/>
    </location>
</feature>
<dbReference type="PANTHER" id="PTHR45615:SF80">
    <property type="entry name" value="GRIP DOMAIN-CONTAINING PROTEIN"/>
    <property type="match status" value="1"/>
</dbReference>
<feature type="region of interest" description="Disordered" evidence="4">
    <location>
        <begin position="343"/>
        <end position="375"/>
    </location>
</feature>
<dbReference type="EMBL" id="JAVRRJ010000008">
    <property type="protein sequence ID" value="KAK5082021.1"/>
    <property type="molecule type" value="Genomic_DNA"/>
</dbReference>
<name>A0AAN7SUR2_9EURO</name>
<feature type="compositionally biased region" description="Basic and acidic residues" evidence="4">
    <location>
        <begin position="1602"/>
        <end position="1611"/>
    </location>
</feature>
<evidence type="ECO:0000259" key="6">
    <source>
        <dbReference type="Pfam" id="PF12808"/>
    </source>
</evidence>
<protein>
    <submittedName>
        <fullName evidence="7">Uncharacterized protein</fullName>
    </submittedName>
</protein>
<feature type="compositionally biased region" description="Low complexity" evidence="4">
    <location>
        <begin position="1420"/>
        <end position="1434"/>
    </location>
</feature>
<feature type="coiled-coil region" evidence="3">
    <location>
        <begin position="598"/>
        <end position="625"/>
    </location>
</feature>
<dbReference type="InterPro" id="IPR024545">
    <property type="entry name" value="Mto1-like_Mto2p-bd"/>
</dbReference>
<evidence type="ECO:0000313" key="8">
    <source>
        <dbReference type="Proteomes" id="UP001309876"/>
    </source>
</evidence>
<dbReference type="Pfam" id="PF12808">
    <property type="entry name" value="Mto2_bdg"/>
    <property type="match status" value="1"/>
</dbReference>
<evidence type="ECO:0000256" key="2">
    <source>
        <dbReference type="ARBA" id="ARBA00022490"/>
    </source>
</evidence>
<accession>A0AAN7SUR2</accession>
<keyword evidence="8" id="KW-1185">Reference proteome</keyword>
<feature type="compositionally biased region" description="Basic and acidic residues" evidence="4">
    <location>
        <begin position="22"/>
        <end position="31"/>
    </location>
</feature>
<feature type="compositionally biased region" description="Polar residues" evidence="4">
    <location>
        <begin position="1324"/>
        <end position="1336"/>
    </location>
</feature>
<sequence>MAGAFEPGSDIRDDVSSAGSVHENEGKENRPPQRQYRSTEQDDSSLLPAQFDVPSSLLDDSRAQDSQLSEGRYDLPGVTNTVLEEEEMKKRLADFESSFLPEPSTLSEQVDSTSASLPADIFDPKLHDSQTTGGVPTYGRSDPQEPQEQFIATSTHSPMDSSVKTPVTDQFPDVQEEEETVKKNDRTPNTSALEQMSSSPTAARTVSRAQSMASMGGYETATEREYPDSPTRKRAHSVGQDPDATPRKDRGNTLSSLGTSGTIEVKVEDFDAAPLNVTRRRPQYLKTSEATLGADYALQTGGAAPESTRLRRRPNMTLSRSTSLGSLASGVSNISDDEGITVQKRSGMGIPPELSTLQEESPSVSKHIRTGSPNLTITPRASTMRLSMPTDSVIANHVRDLEVPDTVARQFRSERSRSPEKNLFMATMTPGPKRGLTLKEHRSTVEKLGKENFDLKMKIHFLDQALQKRSEDGIKEMITENVQLKSDRLRLEKDNHNLRKQIRDLQRKLEEATGKNETDDQGYATDEERSPTVEEEVLYLRERTEIMETEMEKLRQENINKESDKRRLAEMMRNLGDSRPGGSEVGSREERDMWKDMLEAETIAREQAEDDARKLREELAKLKQDSSRPGSKLRVVNGLIVSRSSSVDTSKHKADNAELERLRHECSELQKTIGAQASALTSRNKEKEMLYQEIENLKLGRMGGLRSVAGDSILERSASRARSNSRASNGTRYTRLSDGERETLENKIDQLRDEVSQLKLDKQNLQNQFDEALTELDAVDAQAQADADQFNEELSIIAHERDNAVRDAEEQDQAFQQLKNEAQEEIDGLGDELDAKIEECNRLEHDLKAQADNVKELQAEMRSATEGLIRLEEDAQQNLARYQAVKAELDDSNRELENLERNLHDAQNKNKHLTVQQESSQNEIAFLREEQDANNIKIGDLESLLKKTHLNLDAERDRVRELERRLNEERTQHESIANQEKQEIQRTINELNREASTSKNELRQVRKMLSQREIEVSGFKEKLTHLEDSLRETLGIPQSTSPHLVGAVTKLMQELEQANHDLGSTRQHLDEHKRLLNDRDLLLEDAMHDTKRLEDLLDKERSFRRQDKHSFEQALRSHEQATLIQSKSNVRLAELEQARLAHRQQLSKVEAQYKDQLAERNQVLLTIWRKLSVMCGPDWAHNHSLINGNLPSQEVIGNTLFWPGFSRNLLLAAKQVEGVLSSFKDKIKTVERDLYRNYNSLEKEFEARNKKLERVEQHWEAIKLREREIEAGLATSQGIRPFRTLGMQKLRNENKLLKAELRLYQDSLHGSHPGHAKSHERTAGTESRGSNVSGGQIYQHDGAYTPTDTASMSVTGAAGIPTRRSSMQGQKRSTNSSVTLSRHNSTNAVETLSNRSESANGRNSSFGFTIGNPGTALAASSVQSQSSTTESNTSKSKEDTRRSLVVPSAPTQYPVNGNFGVPPGSSHSNRSSEAGTAGATSATGKGDDNKWIHRLRELERRLKVEREQRLVDRDGARRRLEERDEQNDHLKRQLERERLGRGWRQDHEERGGYLVADEPMLNEVVGQLNAPQTISSQTREEYVPETPDERMDPMDQQDEDEGLRTSEEDRLMSQAQFPSVGSSHAQRVALKQQGRTSRPESLRTVSRGSIVNLVRNGSYGSTQAFSNTGAQRPSDTTGRTNSGSGSADRETDRGRDRARDRTSIASGSTSGERWGKNGCEKDAIPPTNPRMAAGEGENTGMRRALRTASSMAGISGL</sequence>
<feature type="compositionally biased region" description="Low complexity" evidence="4">
    <location>
        <begin position="1471"/>
        <end position="1484"/>
    </location>
</feature>
<dbReference type="Pfam" id="PF07989">
    <property type="entry name" value="Cnn_1N"/>
    <property type="match status" value="1"/>
</dbReference>
<organism evidence="7 8">
    <name type="scientific">Lithohypha guttulata</name>
    <dbReference type="NCBI Taxonomy" id="1690604"/>
    <lineage>
        <taxon>Eukaryota</taxon>
        <taxon>Fungi</taxon>
        <taxon>Dikarya</taxon>
        <taxon>Ascomycota</taxon>
        <taxon>Pezizomycotina</taxon>
        <taxon>Eurotiomycetes</taxon>
        <taxon>Chaetothyriomycetidae</taxon>
        <taxon>Chaetothyriales</taxon>
        <taxon>Trichomeriaceae</taxon>
        <taxon>Lithohypha</taxon>
    </lineage>
</organism>
<feature type="compositionally biased region" description="Polar residues" evidence="4">
    <location>
        <begin position="1363"/>
        <end position="1407"/>
    </location>
</feature>
<feature type="region of interest" description="Disordered" evidence="4">
    <location>
        <begin position="1308"/>
        <end position="1488"/>
    </location>
</feature>
<dbReference type="PANTHER" id="PTHR45615">
    <property type="entry name" value="MYOSIN HEAVY CHAIN, NON-MUSCLE"/>
    <property type="match status" value="1"/>
</dbReference>
<dbReference type="InterPro" id="IPR012943">
    <property type="entry name" value="Cnn_1N"/>
</dbReference>
<feature type="compositionally biased region" description="Basic and acidic residues" evidence="4">
    <location>
        <begin position="221"/>
        <end position="231"/>
    </location>
</feature>
<feature type="domain" description="Mto1-like Mto2p-binding" evidence="6">
    <location>
        <begin position="1490"/>
        <end position="1538"/>
    </location>
</feature>
<feature type="region of interest" description="Disordered" evidence="4">
    <location>
        <begin position="1"/>
        <end position="80"/>
    </location>
</feature>
<feature type="compositionally biased region" description="Polar residues" evidence="4">
    <location>
        <begin position="1613"/>
        <end position="1625"/>
    </location>
</feature>
<keyword evidence="3" id="KW-0175">Coiled coil</keyword>
<feature type="compositionally biased region" description="Polar residues" evidence="4">
    <location>
        <begin position="1747"/>
        <end position="1757"/>
    </location>
</feature>
<feature type="region of interest" description="Disordered" evidence="4">
    <location>
        <begin position="94"/>
        <end position="260"/>
    </location>
</feature>
<feature type="compositionally biased region" description="Polar residues" evidence="4">
    <location>
        <begin position="355"/>
        <end position="364"/>
    </location>
</feature>
<feature type="compositionally biased region" description="Basic and acidic residues" evidence="4">
    <location>
        <begin position="506"/>
        <end position="518"/>
    </location>
</feature>
<dbReference type="Proteomes" id="UP001309876">
    <property type="component" value="Unassembled WGS sequence"/>
</dbReference>
<feature type="compositionally biased region" description="Basic and acidic residues" evidence="4">
    <location>
        <begin position="1578"/>
        <end position="1593"/>
    </location>
</feature>
<keyword evidence="2" id="KW-0963">Cytoplasm</keyword>
<feature type="region of interest" description="Disordered" evidence="4">
    <location>
        <begin position="1568"/>
        <end position="1757"/>
    </location>
</feature>
<feature type="compositionally biased region" description="Polar residues" evidence="4">
    <location>
        <begin position="104"/>
        <end position="116"/>
    </location>
</feature>
<feature type="region of interest" description="Disordered" evidence="4">
    <location>
        <begin position="716"/>
        <end position="740"/>
    </location>
</feature>
<dbReference type="Gene3D" id="1.10.287.1490">
    <property type="match status" value="1"/>
</dbReference>
<feature type="compositionally biased region" description="Polar residues" evidence="4">
    <location>
        <begin position="1658"/>
        <end position="1685"/>
    </location>
</feature>
<dbReference type="GO" id="GO:0005737">
    <property type="term" value="C:cytoplasm"/>
    <property type="evidence" value="ECO:0007669"/>
    <property type="project" value="UniProtKB-SubCell"/>
</dbReference>
<feature type="region of interest" description="Disordered" evidence="4">
    <location>
        <begin position="506"/>
        <end position="533"/>
    </location>
</feature>
<evidence type="ECO:0000256" key="1">
    <source>
        <dbReference type="ARBA" id="ARBA00004496"/>
    </source>
</evidence>
<feature type="compositionally biased region" description="Low complexity" evidence="4">
    <location>
        <begin position="720"/>
        <end position="729"/>
    </location>
</feature>